<dbReference type="InterPro" id="IPR036779">
    <property type="entry name" value="LysM_dom_sf"/>
</dbReference>
<evidence type="ECO:0000313" key="3">
    <source>
        <dbReference type="EMBL" id="KAG0653437.1"/>
    </source>
</evidence>
<feature type="domain" description="LysM" evidence="2">
    <location>
        <begin position="136"/>
        <end position="180"/>
    </location>
</feature>
<feature type="compositionally biased region" description="Low complexity" evidence="1">
    <location>
        <begin position="19"/>
        <end position="29"/>
    </location>
</feature>
<comment type="caution">
    <text evidence="3">The sequence shown here is derived from an EMBL/GenBank/DDBJ whole genome shotgun (WGS) entry which is preliminary data.</text>
</comment>
<feature type="region of interest" description="Disordered" evidence="1">
    <location>
        <begin position="520"/>
        <end position="546"/>
    </location>
</feature>
<dbReference type="Proteomes" id="UP000777482">
    <property type="component" value="Unassembled WGS sequence"/>
</dbReference>
<protein>
    <recommendedName>
        <fullName evidence="2">LysM domain-containing protein</fullName>
    </recommendedName>
</protein>
<feature type="compositionally biased region" description="Polar residues" evidence="1">
    <location>
        <begin position="49"/>
        <end position="63"/>
    </location>
</feature>
<dbReference type="EMBL" id="PUHQ01000206">
    <property type="protein sequence ID" value="KAG0653437.1"/>
    <property type="molecule type" value="Genomic_DNA"/>
</dbReference>
<keyword evidence="4" id="KW-1185">Reference proteome</keyword>
<feature type="compositionally biased region" description="Polar residues" evidence="1">
    <location>
        <begin position="270"/>
        <end position="282"/>
    </location>
</feature>
<organism evidence="3 4">
    <name type="scientific">Rhodotorula mucilaginosa</name>
    <name type="common">Yeast</name>
    <name type="synonym">Rhodotorula rubra</name>
    <dbReference type="NCBI Taxonomy" id="5537"/>
    <lineage>
        <taxon>Eukaryota</taxon>
        <taxon>Fungi</taxon>
        <taxon>Dikarya</taxon>
        <taxon>Basidiomycota</taxon>
        <taxon>Pucciniomycotina</taxon>
        <taxon>Microbotryomycetes</taxon>
        <taxon>Sporidiobolales</taxon>
        <taxon>Sporidiobolaceae</taxon>
        <taxon>Rhodotorula</taxon>
    </lineage>
</organism>
<feature type="compositionally biased region" description="Low complexity" evidence="1">
    <location>
        <begin position="454"/>
        <end position="471"/>
    </location>
</feature>
<reference evidence="3 4" key="1">
    <citation type="submission" date="2020-11" db="EMBL/GenBank/DDBJ databases">
        <title>Kefir isolates.</title>
        <authorList>
            <person name="Marcisauskas S."/>
            <person name="Kim Y."/>
            <person name="Blasche S."/>
        </authorList>
    </citation>
    <scope>NUCLEOTIDE SEQUENCE [LARGE SCALE GENOMIC DNA]</scope>
    <source>
        <strain evidence="3 4">KR</strain>
    </source>
</reference>
<feature type="region of interest" description="Disordered" evidence="1">
    <location>
        <begin position="452"/>
        <end position="502"/>
    </location>
</feature>
<dbReference type="SMART" id="SM00257">
    <property type="entry name" value="LysM"/>
    <property type="match status" value="1"/>
</dbReference>
<sequence length="546" mass="57481">MAPALQPPSRTATPTPIDALLAPLHLGSPASPPSSPSTAAPGGLRSRKSTTALNTATNGSSSGLLLFGTDSAPPSDSSNTTALGIATSVNGGAAGWHSPRRGGLQAADANGKGKARAVEQQHDATLPSQEREREVIVHKVLKADSIASISLKYGITPQALRASNRLWPSDPLFLRSELLIPLDQCHLPSLSQQHDVELAQAARRRRHHEMAGEDGDEDGDLMGWDAAAAASGKNARRSRSGSQAEGEPPPPPAIGTSQQQRRGGSLLDMSGQTTPDLTPTESTARESSEFLTIWDDDDDNDNPHGKVLTPDIISSSLQYGGEGSITITTTTVTNPFELATGLHLDGSTTSSSAAAAATPGVHSLLREEIEAAVPDGAGGSLLEREGSRPSTSSRLLRNSNNDDTLTTPPTSPLRRSSVHNGPSARSPSSPSTSSSSTTPLRIKRLPASELAFFPAPSSGHSSAPSSASLARLRPRQGTTRTTADAASLTTRDDDPDSSSSLEERRSFFLLCGKKWKERRRRRSDPLTTFAQPRTVSTTHNTLSQRF</sequence>
<feature type="region of interest" description="Disordered" evidence="1">
    <location>
        <begin position="375"/>
        <end position="439"/>
    </location>
</feature>
<feature type="compositionally biased region" description="Low complexity" evidence="1">
    <location>
        <begin position="426"/>
        <end position="439"/>
    </location>
</feature>
<feature type="compositionally biased region" description="Low complexity" evidence="1">
    <location>
        <begin position="388"/>
        <end position="415"/>
    </location>
</feature>
<dbReference type="AlphaFoldDB" id="A0A9P6VTJ4"/>
<feature type="region of interest" description="Disordered" evidence="1">
    <location>
        <begin position="200"/>
        <end position="287"/>
    </location>
</feature>
<dbReference type="Pfam" id="PF01476">
    <property type="entry name" value="LysM"/>
    <property type="match status" value="1"/>
</dbReference>
<accession>A0A9P6VTJ4</accession>
<name>A0A9P6VTJ4_RHOMI</name>
<dbReference type="PANTHER" id="PTHR20932">
    <property type="entry name" value="LYSM AND PUTATIVE PEPTIDOGLYCAN-BINDING DOMAIN-CONTAINING PROTEIN"/>
    <property type="match status" value="1"/>
</dbReference>
<feature type="region of interest" description="Disordered" evidence="1">
    <location>
        <begin position="1"/>
        <end position="115"/>
    </location>
</feature>
<feature type="compositionally biased region" description="Polar residues" evidence="1">
    <location>
        <begin position="72"/>
        <end position="90"/>
    </location>
</feature>
<proteinExistence type="predicted"/>
<dbReference type="InterPro" id="IPR045030">
    <property type="entry name" value="LYSM1-4"/>
</dbReference>
<evidence type="ECO:0000256" key="1">
    <source>
        <dbReference type="SAM" id="MobiDB-lite"/>
    </source>
</evidence>
<feature type="compositionally biased region" description="Polar residues" evidence="1">
    <location>
        <begin position="525"/>
        <end position="546"/>
    </location>
</feature>
<dbReference type="InterPro" id="IPR018392">
    <property type="entry name" value="LysM"/>
</dbReference>
<evidence type="ECO:0000313" key="4">
    <source>
        <dbReference type="Proteomes" id="UP000777482"/>
    </source>
</evidence>
<gene>
    <name evidence="3" type="ORF">C6P46_002779</name>
</gene>
<dbReference type="PROSITE" id="PS51782">
    <property type="entry name" value="LYSM"/>
    <property type="match status" value="1"/>
</dbReference>
<dbReference type="SUPFAM" id="SSF54106">
    <property type="entry name" value="LysM domain"/>
    <property type="match status" value="1"/>
</dbReference>
<dbReference type="Gene3D" id="3.10.350.10">
    <property type="entry name" value="LysM domain"/>
    <property type="match status" value="1"/>
</dbReference>
<dbReference type="PANTHER" id="PTHR20932:SF8">
    <property type="entry name" value="LD22649P"/>
    <property type="match status" value="1"/>
</dbReference>
<evidence type="ECO:0000259" key="2">
    <source>
        <dbReference type="PROSITE" id="PS51782"/>
    </source>
</evidence>
<dbReference type="OrthoDB" id="2107166at2759"/>
<dbReference type="CDD" id="cd00118">
    <property type="entry name" value="LysM"/>
    <property type="match status" value="1"/>
</dbReference>